<feature type="compositionally biased region" description="Low complexity" evidence="1">
    <location>
        <begin position="75"/>
        <end position="96"/>
    </location>
</feature>
<evidence type="ECO:0000256" key="1">
    <source>
        <dbReference type="SAM" id="MobiDB-lite"/>
    </source>
</evidence>
<gene>
    <name evidence="2" type="ORF">GGR88_002166</name>
</gene>
<dbReference type="Proteomes" id="UP000734218">
    <property type="component" value="Unassembled WGS sequence"/>
</dbReference>
<organism evidence="2 3">
    <name type="scientific">Sphingomonas jejuensis</name>
    <dbReference type="NCBI Taxonomy" id="904715"/>
    <lineage>
        <taxon>Bacteria</taxon>
        <taxon>Pseudomonadati</taxon>
        <taxon>Pseudomonadota</taxon>
        <taxon>Alphaproteobacteria</taxon>
        <taxon>Sphingomonadales</taxon>
        <taxon>Sphingomonadaceae</taxon>
        <taxon>Sphingomonas</taxon>
    </lineage>
</organism>
<feature type="region of interest" description="Disordered" evidence="1">
    <location>
        <begin position="1"/>
        <end position="110"/>
    </location>
</feature>
<feature type="compositionally biased region" description="Gly residues" evidence="1">
    <location>
        <begin position="97"/>
        <end position="110"/>
    </location>
</feature>
<evidence type="ECO:0000313" key="2">
    <source>
        <dbReference type="EMBL" id="NJC34652.1"/>
    </source>
</evidence>
<evidence type="ECO:0000313" key="3">
    <source>
        <dbReference type="Proteomes" id="UP000734218"/>
    </source>
</evidence>
<name>A0ABX0XPK1_9SPHN</name>
<accession>A0ABX0XPK1</accession>
<proteinExistence type="predicted"/>
<protein>
    <submittedName>
        <fullName evidence="2">Uncharacterized protein</fullName>
    </submittedName>
</protein>
<reference evidence="2 3" key="1">
    <citation type="submission" date="2020-03" db="EMBL/GenBank/DDBJ databases">
        <title>Genomic Encyclopedia of Type Strains, Phase IV (KMG-IV): sequencing the most valuable type-strain genomes for metagenomic binning, comparative biology and taxonomic classification.</title>
        <authorList>
            <person name="Goeker M."/>
        </authorList>
    </citation>
    <scope>NUCLEOTIDE SEQUENCE [LARGE SCALE GENOMIC DNA]</scope>
    <source>
        <strain evidence="2 3">DSM 27651</strain>
    </source>
</reference>
<dbReference type="EMBL" id="JAATJE010000002">
    <property type="protein sequence ID" value="NJC34652.1"/>
    <property type="molecule type" value="Genomic_DNA"/>
</dbReference>
<feature type="compositionally biased region" description="Gly residues" evidence="1">
    <location>
        <begin position="38"/>
        <end position="50"/>
    </location>
</feature>
<keyword evidence="3" id="KW-1185">Reference proteome</keyword>
<sequence length="110" mass="10066">MNSSDKMPATGPDTAGPADLKQGGGDPAATLPERDGLDPGGAGDLTGIGGDAPRDPRAVGERSLAGGAERPSSLGEAIGTGAGAADAGSGTPADTAGAGGGGAEGGVGQR</sequence>
<dbReference type="RefSeq" id="WP_167954824.1">
    <property type="nucleotide sequence ID" value="NZ_JAATJE010000002.1"/>
</dbReference>
<comment type="caution">
    <text evidence="2">The sequence shown here is derived from an EMBL/GenBank/DDBJ whole genome shotgun (WGS) entry which is preliminary data.</text>
</comment>